<dbReference type="EMBL" id="UGYK01000002">
    <property type="protein sequence ID" value="SUI46041.1"/>
    <property type="molecule type" value="Genomic_DNA"/>
</dbReference>
<name>A0A379YJN7_SERMA</name>
<keyword evidence="4 6" id="KW-0378">Hydrolase</keyword>
<proteinExistence type="inferred from homology"/>
<dbReference type="Gene3D" id="3.40.710.10">
    <property type="entry name" value="DD-peptidase/beta-lactamase superfamily"/>
    <property type="match status" value="1"/>
</dbReference>
<evidence type="ECO:0000313" key="7">
    <source>
        <dbReference type="Proteomes" id="UP000254765"/>
    </source>
</evidence>
<evidence type="ECO:0000256" key="2">
    <source>
        <dbReference type="ARBA" id="ARBA00011881"/>
    </source>
</evidence>
<evidence type="ECO:0000256" key="1">
    <source>
        <dbReference type="ARBA" id="ARBA00011076"/>
    </source>
</evidence>
<dbReference type="EC" id="3.5.1.2" evidence="3"/>
<dbReference type="GO" id="GO:0006543">
    <property type="term" value="P:L-glutamine catabolic process"/>
    <property type="evidence" value="ECO:0007669"/>
    <property type="project" value="TreeGrafter"/>
</dbReference>
<evidence type="ECO:0000256" key="3">
    <source>
        <dbReference type="ARBA" id="ARBA00012918"/>
    </source>
</evidence>
<dbReference type="Pfam" id="PF04960">
    <property type="entry name" value="Glutaminase"/>
    <property type="match status" value="1"/>
</dbReference>
<evidence type="ECO:0000313" key="6">
    <source>
        <dbReference type="EMBL" id="SUI46041.1"/>
    </source>
</evidence>
<dbReference type="InterPro" id="IPR015868">
    <property type="entry name" value="Glutaminase"/>
</dbReference>
<reference evidence="6 7" key="1">
    <citation type="submission" date="2018-06" db="EMBL/GenBank/DDBJ databases">
        <authorList>
            <consortium name="Pathogen Informatics"/>
            <person name="Doyle S."/>
        </authorList>
    </citation>
    <scope>NUCLEOTIDE SEQUENCE [LARGE SCALE GENOMIC DNA]</scope>
    <source>
        <strain evidence="6 7">NCTC10211</strain>
    </source>
</reference>
<dbReference type="GO" id="GO:0006537">
    <property type="term" value="P:glutamate biosynthetic process"/>
    <property type="evidence" value="ECO:0007669"/>
    <property type="project" value="TreeGrafter"/>
</dbReference>
<protein>
    <recommendedName>
        <fullName evidence="3">glutaminase</fullName>
        <ecNumber evidence="3">3.5.1.2</ecNumber>
    </recommendedName>
</protein>
<dbReference type="Proteomes" id="UP000254765">
    <property type="component" value="Unassembled WGS sequence"/>
</dbReference>
<organism evidence="6 7">
    <name type="scientific">Serratia marcescens</name>
    <dbReference type="NCBI Taxonomy" id="615"/>
    <lineage>
        <taxon>Bacteria</taxon>
        <taxon>Pseudomonadati</taxon>
        <taxon>Pseudomonadota</taxon>
        <taxon>Gammaproteobacteria</taxon>
        <taxon>Enterobacterales</taxon>
        <taxon>Yersiniaceae</taxon>
        <taxon>Serratia</taxon>
    </lineage>
</organism>
<dbReference type="InterPro" id="IPR012338">
    <property type="entry name" value="Beta-lactam/transpept-like"/>
</dbReference>
<comment type="similarity">
    <text evidence="1">Belongs to the glutaminase family.</text>
</comment>
<gene>
    <name evidence="6" type="primary">glsA_2</name>
    <name evidence="6" type="ORF">NCTC10211_01948</name>
</gene>
<dbReference type="PANTHER" id="PTHR12544">
    <property type="entry name" value="GLUTAMINASE"/>
    <property type="match status" value="1"/>
</dbReference>
<comment type="catalytic activity">
    <reaction evidence="5">
        <text>L-glutamine + H2O = L-glutamate + NH4(+)</text>
        <dbReference type="Rhea" id="RHEA:15889"/>
        <dbReference type="ChEBI" id="CHEBI:15377"/>
        <dbReference type="ChEBI" id="CHEBI:28938"/>
        <dbReference type="ChEBI" id="CHEBI:29985"/>
        <dbReference type="ChEBI" id="CHEBI:58359"/>
        <dbReference type="EC" id="3.5.1.2"/>
    </reaction>
</comment>
<dbReference type="AlphaFoldDB" id="A0A379YJN7"/>
<dbReference type="GO" id="GO:0004359">
    <property type="term" value="F:glutaminase activity"/>
    <property type="evidence" value="ECO:0007669"/>
    <property type="project" value="UniProtKB-EC"/>
</dbReference>
<dbReference type="SUPFAM" id="SSF56601">
    <property type="entry name" value="beta-lactamase/transpeptidase-like"/>
    <property type="match status" value="1"/>
</dbReference>
<comment type="subunit">
    <text evidence="2">Homotetramer.</text>
</comment>
<evidence type="ECO:0000256" key="4">
    <source>
        <dbReference type="ARBA" id="ARBA00022801"/>
    </source>
</evidence>
<sequence>MLEVVRQLAGEDDLAYDLRVARSEFEHSDRNAAIAYLMKSFGNFENDVITVLQTYFHYCALRMSCVELARSFVYLANHGRDLSGEAVISPLQARQINALMMTSGMYDGAGEFAYRVGMPGKSGVGGGIVAIVPDELSIVVWSPELDASGNSLAGTAALELLSQRIGRSIF</sequence>
<accession>A0A379YJN7</accession>
<evidence type="ECO:0000256" key="5">
    <source>
        <dbReference type="ARBA" id="ARBA00049534"/>
    </source>
</evidence>
<dbReference type="PANTHER" id="PTHR12544:SF29">
    <property type="entry name" value="GLUTAMINASE"/>
    <property type="match status" value="1"/>
</dbReference>